<dbReference type="Proteomes" id="UP000029867">
    <property type="component" value="Unassembled WGS sequence"/>
</dbReference>
<keyword evidence="7" id="KW-0547">Nucleotide-binding</keyword>
<dbReference type="Pfam" id="PF01507">
    <property type="entry name" value="PAPS_reduct"/>
    <property type="match status" value="1"/>
</dbReference>
<keyword evidence="8" id="KW-0274">FAD</keyword>
<reference evidence="15" key="1">
    <citation type="journal article" date="2014" name="Microb. Cell Fact.">
        <title>Exploiting Issatchenkia orientalis SD108 for succinic acid production.</title>
        <authorList>
            <person name="Xiao H."/>
            <person name="Shao Z."/>
            <person name="Jiang Y."/>
            <person name="Dole S."/>
            <person name="Zhao H."/>
        </authorList>
    </citation>
    <scope>NUCLEOTIDE SEQUENCE [LARGE SCALE GENOMIC DNA]</scope>
    <source>
        <strain evidence="15">SD108</strain>
    </source>
</reference>
<keyword evidence="9" id="KW-0067">ATP-binding</keyword>
<evidence type="ECO:0000256" key="5">
    <source>
        <dbReference type="ARBA" id="ARBA00022679"/>
    </source>
</evidence>
<evidence type="ECO:0000313" key="14">
    <source>
        <dbReference type="EMBL" id="KGK37962.1"/>
    </source>
</evidence>
<dbReference type="GO" id="GO:0003919">
    <property type="term" value="F:FMN adenylyltransferase activity"/>
    <property type="evidence" value="ECO:0007669"/>
    <property type="project" value="UniProtKB-EC"/>
</dbReference>
<evidence type="ECO:0000256" key="11">
    <source>
        <dbReference type="ARBA" id="ARBA00031871"/>
    </source>
</evidence>
<evidence type="ECO:0000256" key="2">
    <source>
        <dbReference type="ARBA" id="ARBA00012393"/>
    </source>
</evidence>
<keyword evidence="6" id="KW-0548">Nucleotidyltransferase</keyword>
<evidence type="ECO:0000313" key="15">
    <source>
        <dbReference type="Proteomes" id="UP000029867"/>
    </source>
</evidence>
<keyword evidence="3" id="KW-0285">Flavoprotein</keyword>
<dbReference type="AlphaFoldDB" id="A0A099P1C6"/>
<dbReference type="EC" id="2.7.7.2" evidence="2"/>
<dbReference type="InterPro" id="IPR014729">
    <property type="entry name" value="Rossmann-like_a/b/a_fold"/>
</dbReference>
<dbReference type="InterPro" id="IPR002500">
    <property type="entry name" value="PAPS_reduct_dom"/>
</dbReference>
<dbReference type="EMBL" id="JQFK01000026">
    <property type="protein sequence ID" value="KGK37962.1"/>
    <property type="molecule type" value="Genomic_DNA"/>
</dbReference>
<evidence type="ECO:0000256" key="10">
    <source>
        <dbReference type="ARBA" id="ARBA00031145"/>
    </source>
</evidence>
<sequence>MTPMSKRCLGLVNDFLTSDASLPLSQLSQEMIPPEIIDRHSKLSTPSTYPGMFDSGLHRATQEAVALTVENFREVFKFWKLEELSMSYNGGKDCEVQLIIYLAIIEELFGLSCTDGAVKGCYVHTENEFDEQMEFLQTSVQEFDLEFVGVYTKEASQSHVLSEGPHLKVVTSSTSTLMGGFKRYLEECPQVKAIIVGIRQTDPWGSNLQLQMKTDTYKGWPDFTRINPILHWKTAQIWYFLKWVEWKWPHFKYCKLYDMGFTSIGGRNTTIRNPQLRRSNDKYWPAWWICNDESERLSRI</sequence>
<evidence type="ECO:0000256" key="6">
    <source>
        <dbReference type="ARBA" id="ARBA00022695"/>
    </source>
</evidence>
<organism evidence="14 15">
    <name type="scientific">Pichia kudriavzevii</name>
    <name type="common">Yeast</name>
    <name type="synonym">Issatchenkia orientalis</name>
    <dbReference type="NCBI Taxonomy" id="4909"/>
    <lineage>
        <taxon>Eukaryota</taxon>
        <taxon>Fungi</taxon>
        <taxon>Dikarya</taxon>
        <taxon>Ascomycota</taxon>
        <taxon>Saccharomycotina</taxon>
        <taxon>Pichiomycetes</taxon>
        <taxon>Pichiales</taxon>
        <taxon>Pichiaceae</taxon>
        <taxon>Pichia</taxon>
    </lineage>
</organism>
<dbReference type="HOGENOM" id="CLU_056971_3_0_1"/>
<evidence type="ECO:0000256" key="3">
    <source>
        <dbReference type="ARBA" id="ARBA00022630"/>
    </source>
</evidence>
<evidence type="ECO:0000259" key="13">
    <source>
        <dbReference type="Pfam" id="PF01507"/>
    </source>
</evidence>
<evidence type="ECO:0000256" key="1">
    <source>
        <dbReference type="ARBA" id="ARBA00004726"/>
    </source>
</evidence>
<protein>
    <recommendedName>
        <fullName evidence="2">FAD synthase</fullName>
        <ecNumber evidence="2">2.7.7.2</ecNumber>
    </recommendedName>
    <alternativeName>
        <fullName evidence="10">FAD pyrophosphorylase</fullName>
    </alternativeName>
    <alternativeName>
        <fullName evidence="11">FMN adenylyltransferase</fullName>
    </alternativeName>
</protein>
<accession>A0A099P1C6</accession>
<comment type="caution">
    <text evidence="14">The sequence shown here is derived from an EMBL/GenBank/DDBJ whole genome shotgun (WGS) entry which is preliminary data.</text>
</comment>
<evidence type="ECO:0000256" key="8">
    <source>
        <dbReference type="ARBA" id="ARBA00022827"/>
    </source>
</evidence>
<dbReference type="Gene3D" id="3.40.50.620">
    <property type="entry name" value="HUPs"/>
    <property type="match status" value="1"/>
</dbReference>
<evidence type="ECO:0000256" key="7">
    <source>
        <dbReference type="ARBA" id="ARBA00022741"/>
    </source>
</evidence>
<proteinExistence type="predicted"/>
<dbReference type="VEuPathDB" id="FungiDB:C5L36_0B07090"/>
<dbReference type="GO" id="GO:0006747">
    <property type="term" value="P:FAD biosynthetic process"/>
    <property type="evidence" value="ECO:0007669"/>
    <property type="project" value="TreeGrafter"/>
</dbReference>
<dbReference type="GO" id="GO:0005524">
    <property type="term" value="F:ATP binding"/>
    <property type="evidence" value="ECO:0007669"/>
    <property type="project" value="UniProtKB-KW"/>
</dbReference>
<comment type="pathway">
    <text evidence="1">Cofactor biosynthesis; FAD biosynthesis; FAD from FMN: step 1/1.</text>
</comment>
<feature type="domain" description="Phosphoadenosine phosphosulphate reductase" evidence="13">
    <location>
        <begin position="84"/>
        <end position="270"/>
    </location>
</feature>
<name>A0A099P1C6_PICKU</name>
<dbReference type="eggNOG" id="KOG2644">
    <property type="taxonomic scope" value="Eukaryota"/>
</dbReference>
<evidence type="ECO:0000256" key="9">
    <source>
        <dbReference type="ARBA" id="ARBA00022840"/>
    </source>
</evidence>
<keyword evidence="5" id="KW-0808">Transferase</keyword>
<evidence type="ECO:0000256" key="4">
    <source>
        <dbReference type="ARBA" id="ARBA00022643"/>
    </source>
</evidence>
<dbReference type="PANTHER" id="PTHR23293">
    <property type="entry name" value="FAD SYNTHETASE-RELATED FMN ADENYLYLTRANSFERASE"/>
    <property type="match status" value="1"/>
</dbReference>
<dbReference type="SUPFAM" id="SSF52402">
    <property type="entry name" value="Adenine nucleotide alpha hydrolases-like"/>
    <property type="match status" value="1"/>
</dbReference>
<evidence type="ECO:0000256" key="12">
    <source>
        <dbReference type="ARBA" id="ARBA00049494"/>
    </source>
</evidence>
<comment type="catalytic activity">
    <reaction evidence="12">
        <text>FMN + ATP + H(+) = FAD + diphosphate</text>
        <dbReference type="Rhea" id="RHEA:17237"/>
        <dbReference type="ChEBI" id="CHEBI:15378"/>
        <dbReference type="ChEBI" id="CHEBI:30616"/>
        <dbReference type="ChEBI" id="CHEBI:33019"/>
        <dbReference type="ChEBI" id="CHEBI:57692"/>
        <dbReference type="ChEBI" id="CHEBI:58210"/>
        <dbReference type="EC" id="2.7.7.2"/>
    </reaction>
</comment>
<gene>
    <name evidence="14" type="ORF">JL09_g2848</name>
</gene>
<keyword evidence="4" id="KW-0288">FMN</keyword>
<dbReference type="PANTHER" id="PTHR23293:SF9">
    <property type="entry name" value="FAD SYNTHASE"/>
    <property type="match status" value="1"/>
</dbReference>